<accession>A0A381S949</accession>
<dbReference type="PANTHER" id="PTHR43244:SF1">
    <property type="entry name" value="5,10-METHYLENETETRAHYDROMETHANOPTERIN REDUCTASE"/>
    <property type="match status" value="1"/>
</dbReference>
<evidence type="ECO:0000259" key="2">
    <source>
        <dbReference type="Pfam" id="PF00296"/>
    </source>
</evidence>
<dbReference type="InterPro" id="IPR011251">
    <property type="entry name" value="Luciferase-like_dom"/>
</dbReference>
<dbReference type="EMBL" id="UINC01002819">
    <property type="protein sequence ID" value="SVA00610.1"/>
    <property type="molecule type" value="Genomic_DNA"/>
</dbReference>
<dbReference type="Pfam" id="PF00296">
    <property type="entry name" value="Bac_luciferase"/>
    <property type="match status" value="1"/>
</dbReference>
<name>A0A381S949_9ZZZZ</name>
<protein>
    <recommendedName>
        <fullName evidence="2">Luciferase-like domain-containing protein</fullName>
    </recommendedName>
</protein>
<dbReference type="SUPFAM" id="SSF51679">
    <property type="entry name" value="Bacterial luciferase-like"/>
    <property type="match status" value="1"/>
</dbReference>
<evidence type="ECO:0000313" key="3">
    <source>
        <dbReference type="EMBL" id="SVA00610.1"/>
    </source>
</evidence>
<dbReference type="AlphaFoldDB" id="A0A381S949"/>
<dbReference type="PANTHER" id="PTHR43244">
    <property type="match status" value="1"/>
</dbReference>
<dbReference type="GO" id="GO:0016705">
    <property type="term" value="F:oxidoreductase activity, acting on paired donors, with incorporation or reduction of molecular oxygen"/>
    <property type="evidence" value="ECO:0007669"/>
    <property type="project" value="InterPro"/>
</dbReference>
<dbReference type="InterPro" id="IPR050564">
    <property type="entry name" value="F420-G6PD/mer"/>
</dbReference>
<keyword evidence="1" id="KW-0560">Oxidoreductase</keyword>
<sequence>MTEFWQLTFPMPGQSENHARAAEDAGWDGLFFADTQCLSGDIYSAMCLAAKATKTLKVGTAVTNPVTRHAAVTASAIATVQVESNGRAVLGIGRGDSSLGLLGQNPAPATTLAGYIENLQGYLSGGSVDLDGFASHIHWINASRQPKVPIDVASTGPKVIALAARFAERITFAMGADPARIAQGIEDAKSAAEDAGRDPQELSFGAYINIACDGDEQRARDIIRGSTGTFAHFSGMSAAANAGLQDEPVYQHIGANYDMANHASGKAAHMTAVPDEFISRFAIAGPPALCVDRLGESIDQGLDHLVLLMGSRDADPKHVAASMERISTEVIVKLR</sequence>
<proteinExistence type="predicted"/>
<gene>
    <name evidence="3" type="ORF">METZ01_LOCUS53464</name>
</gene>
<dbReference type="InterPro" id="IPR036661">
    <property type="entry name" value="Luciferase-like_sf"/>
</dbReference>
<feature type="domain" description="Luciferase-like" evidence="2">
    <location>
        <begin position="17"/>
        <end position="304"/>
    </location>
</feature>
<reference evidence="3" key="1">
    <citation type="submission" date="2018-05" db="EMBL/GenBank/DDBJ databases">
        <authorList>
            <person name="Lanie J.A."/>
            <person name="Ng W.-L."/>
            <person name="Kazmierczak K.M."/>
            <person name="Andrzejewski T.M."/>
            <person name="Davidsen T.M."/>
            <person name="Wayne K.J."/>
            <person name="Tettelin H."/>
            <person name="Glass J.I."/>
            <person name="Rusch D."/>
            <person name="Podicherti R."/>
            <person name="Tsui H.-C.T."/>
            <person name="Winkler M.E."/>
        </authorList>
    </citation>
    <scope>NUCLEOTIDE SEQUENCE</scope>
</reference>
<evidence type="ECO:0000256" key="1">
    <source>
        <dbReference type="ARBA" id="ARBA00023002"/>
    </source>
</evidence>
<organism evidence="3">
    <name type="scientific">marine metagenome</name>
    <dbReference type="NCBI Taxonomy" id="408172"/>
    <lineage>
        <taxon>unclassified sequences</taxon>
        <taxon>metagenomes</taxon>
        <taxon>ecological metagenomes</taxon>
    </lineage>
</organism>
<dbReference type="Gene3D" id="3.20.20.30">
    <property type="entry name" value="Luciferase-like domain"/>
    <property type="match status" value="1"/>
</dbReference>